<evidence type="ECO:0000313" key="2">
    <source>
        <dbReference type="EMBL" id="VDC18735.1"/>
    </source>
</evidence>
<sequence length="184" mass="19208">MAALPLAPPVEARQTRPSATSAIIRWAVFLGGMGLILLRIPQTEAMLAQQIPQTAPADMEPELVRLSVSVALLLGTIAFGIVLAMYLGFAAILERKLFPGELRFGRNLRLGLFTAVIIAAVVPVQLWSMASGGMPSSALKAAPVIACCLGVLVLYRRSLRDAGRARAILAGLGAVALGAAVAIV</sequence>
<dbReference type="OrthoDB" id="9836765at2"/>
<proteinExistence type="predicted"/>
<keyword evidence="1" id="KW-0472">Membrane</keyword>
<evidence type="ECO:0008006" key="4">
    <source>
        <dbReference type="Google" id="ProtNLM"/>
    </source>
</evidence>
<feature type="transmembrane region" description="Helical" evidence="1">
    <location>
        <begin position="110"/>
        <end position="130"/>
    </location>
</feature>
<feature type="transmembrane region" description="Helical" evidence="1">
    <location>
        <begin position="167"/>
        <end position="183"/>
    </location>
</feature>
<keyword evidence="1" id="KW-1133">Transmembrane helix</keyword>
<feature type="transmembrane region" description="Helical" evidence="1">
    <location>
        <begin position="23"/>
        <end position="40"/>
    </location>
</feature>
<keyword evidence="1" id="KW-0812">Transmembrane</keyword>
<dbReference type="RefSeq" id="WP_124090365.1">
    <property type="nucleotide sequence ID" value="NZ_CBCRYA010000014.1"/>
</dbReference>
<reference evidence="2 3" key="1">
    <citation type="submission" date="2018-11" db="EMBL/GenBank/DDBJ databases">
        <authorList>
            <person name="Criscuolo A."/>
        </authorList>
    </citation>
    <scope>NUCLEOTIDE SEQUENCE [LARGE SCALE GENOMIC DNA]</scope>
    <source>
        <strain evidence="2">AT11b</strain>
    </source>
</reference>
<evidence type="ECO:0000313" key="3">
    <source>
        <dbReference type="Proteomes" id="UP000280861"/>
    </source>
</evidence>
<keyword evidence="3" id="KW-1185">Reference proteome</keyword>
<gene>
    <name evidence="2" type="ORF">PSET11_00499</name>
</gene>
<name>A0A3P5WAS9_9MICC</name>
<accession>A0A3P5WAS9</accession>
<evidence type="ECO:0000256" key="1">
    <source>
        <dbReference type="SAM" id="Phobius"/>
    </source>
</evidence>
<feature type="transmembrane region" description="Helical" evidence="1">
    <location>
        <begin position="136"/>
        <end position="155"/>
    </location>
</feature>
<dbReference type="Proteomes" id="UP000280861">
    <property type="component" value="Unassembled WGS sequence"/>
</dbReference>
<protein>
    <recommendedName>
        <fullName evidence="4">Yip1 domain protein</fullName>
    </recommendedName>
</protein>
<organism evidence="2 3">
    <name type="scientific">Arthrobacter ulcerisalmonis</name>
    <dbReference type="NCBI Taxonomy" id="2483813"/>
    <lineage>
        <taxon>Bacteria</taxon>
        <taxon>Bacillati</taxon>
        <taxon>Actinomycetota</taxon>
        <taxon>Actinomycetes</taxon>
        <taxon>Micrococcales</taxon>
        <taxon>Micrococcaceae</taxon>
        <taxon>Arthrobacter</taxon>
    </lineage>
</organism>
<feature type="transmembrane region" description="Helical" evidence="1">
    <location>
        <begin position="66"/>
        <end position="89"/>
    </location>
</feature>
<dbReference type="EMBL" id="UXAU01000009">
    <property type="protein sequence ID" value="VDC18735.1"/>
    <property type="molecule type" value="Genomic_DNA"/>
</dbReference>
<dbReference type="AlphaFoldDB" id="A0A3P5WAS9"/>